<protein>
    <submittedName>
        <fullName evidence="2">Uncharacterized protein</fullName>
    </submittedName>
</protein>
<evidence type="ECO:0000313" key="2">
    <source>
        <dbReference type="EMBL" id="GIL97176.1"/>
    </source>
</evidence>
<sequence length="350" mass="37733">MAIRKLGMLLMLVVAAWAATTGPAAATRRQDVLLSWTPAAPNGLSLRPADTPDGSSLLSWWLGFKTAHIEESSSGTTFTQNPFVATVPPMPATTTSAPGTLDHVKHLAITVPINVSSTGRKLSYAVRMSAKMILPSELPYNVTNPLDDLRLGSCTANLIDFGTMVVADLFLTNTGIWALYERLPFARTATYDYAAFTYVRRIGVRASSSQVHDLQISYDPTRNTLEWWVDGKLKHTVNRLGMRPSGMRALLDLGGTEEVATPASFSPGLGCFSLLDGADPNARASTPLATTGLVNLNPTAATGSSREVYAVPRTWQVDTRTDTSAAQDLSWRLFGQGTSMTISAFKVSYK</sequence>
<feature type="signal peptide" evidence="1">
    <location>
        <begin position="1"/>
        <end position="18"/>
    </location>
</feature>
<accession>A0A8J4DDW6</accession>
<dbReference type="EMBL" id="BNCQ01000004">
    <property type="protein sequence ID" value="GIL97176.1"/>
    <property type="molecule type" value="Genomic_DNA"/>
</dbReference>
<comment type="caution">
    <text evidence="2">The sequence shown here is derived from an EMBL/GenBank/DDBJ whole genome shotgun (WGS) entry which is preliminary data.</text>
</comment>
<organism evidence="2 3">
    <name type="scientific">Volvox reticuliferus</name>
    <dbReference type="NCBI Taxonomy" id="1737510"/>
    <lineage>
        <taxon>Eukaryota</taxon>
        <taxon>Viridiplantae</taxon>
        <taxon>Chlorophyta</taxon>
        <taxon>core chlorophytes</taxon>
        <taxon>Chlorophyceae</taxon>
        <taxon>CS clade</taxon>
        <taxon>Chlamydomonadales</taxon>
        <taxon>Volvocaceae</taxon>
        <taxon>Volvox</taxon>
    </lineage>
</organism>
<dbReference type="AlphaFoldDB" id="A0A8J4DDW6"/>
<feature type="chain" id="PRO_5035255171" evidence="1">
    <location>
        <begin position="19"/>
        <end position="350"/>
    </location>
</feature>
<name>A0A8J4DDW6_9CHLO</name>
<evidence type="ECO:0000313" key="3">
    <source>
        <dbReference type="Proteomes" id="UP000722791"/>
    </source>
</evidence>
<dbReference type="InterPro" id="IPR045727">
    <property type="entry name" value="DUF6081"/>
</dbReference>
<evidence type="ECO:0000256" key="1">
    <source>
        <dbReference type="SAM" id="SignalP"/>
    </source>
</evidence>
<dbReference type="Proteomes" id="UP000722791">
    <property type="component" value="Unassembled WGS sequence"/>
</dbReference>
<gene>
    <name evidence="2" type="ORF">Vretimale_2913</name>
</gene>
<proteinExistence type="predicted"/>
<reference evidence="2" key="1">
    <citation type="journal article" date="2021" name="Proc. Natl. Acad. Sci. U.S.A.">
        <title>Three genomes in the algal genus Volvox reveal the fate of a haploid sex-determining region after a transition to homothallism.</title>
        <authorList>
            <person name="Yamamoto K."/>
            <person name="Hamaji T."/>
            <person name="Kawai-Toyooka H."/>
            <person name="Matsuzaki R."/>
            <person name="Takahashi F."/>
            <person name="Nishimura Y."/>
            <person name="Kawachi M."/>
            <person name="Noguchi H."/>
            <person name="Minakuchi Y."/>
            <person name="Umen J.G."/>
            <person name="Toyoda A."/>
            <person name="Nozaki H."/>
        </authorList>
    </citation>
    <scope>NUCLEOTIDE SEQUENCE</scope>
    <source>
        <strain evidence="2">NIES-3785</strain>
    </source>
</reference>
<dbReference type="Pfam" id="PF19559">
    <property type="entry name" value="DUF6081"/>
    <property type="match status" value="1"/>
</dbReference>
<keyword evidence="1" id="KW-0732">Signal</keyword>